<reference evidence="1" key="2">
    <citation type="journal article" date="2015" name="Fish Shellfish Immunol.">
        <title>Early steps in the European eel (Anguilla anguilla)-Vibrio vulnificus interaction in the gills: Role of the RtxA13 toxin.</title>
        <authorList>
            <person name="Callol A."/>
            <person name="Pajuelo D."/>
            <person name="Ebbesson L."/>
            <person name="Teles M."/>
            <person name="MacKenzie S."/>
            <person name="Amaro C."/>
        </authorList>
    </citation>
    <scope>NUCLEOTIDE SEQUENCE</scope>
</reference>
<protein>
    <submittedName>
        <fullName evidence="1">Uncharacterized protein</fullName>
    </submittedName>
</protein>
<sequence length="44" mass="5263">MFWGKKPICYIFIVHLHQKKLQLLSEINICLHLTVYQNECTNVC</sequence>
<organism evidence="1">
    <name type="scientific">Anguilla anguilla</name>
    <name type="common">European freshwater eel</name>
    <name type="synonym">Muraena anguilla</name>
    <dbReference type="NCBI Taxonomy" id="7936"/>
    <lineage>
        <taxon>Eukaryota</taxon>
        <taxon>Metazoa</taxon>
        <taxon>Chordata</taxon>
        <taxon>Craniata</taxon>
        <taxon>Vertebrata</taxon>
        <taxon>Euteleostomi</taxon>
        <taxon>Actinopterygii</taxon>
        <taxon>Neopterygii</taxon>
        <taxon>Teleostei</taxon>
        <taxon>Anguilliformes</taxon>
        <taxon>Anguillidae</taxon>
        <taxon>Anguilla</taxon>
    </lineage>
</organism>
<proteinExistence type="predicted"/>
<dbReference type="AlphaFoldDB" id="A0A0E9RJS4"/>
<accession>A0A0E9RJS4</accession>
<reference evidence="1" key="1">
    <citation type="submission" date="2014-11" db="EMBL/GenBank/DDBJ databases">
        <authorList>
            <person name="Amaro Gonzalez C."/>
        </authorList>
    </citation>
    <scope>NUCLEOTIDE SEQUENCE</scope>
</reference>
<evidence type="ECO:0000313" key="1">
    <source>
        <dbReference type="EMBL" id="JAH28593.1"/>
    </source>
</evidence>
<name>A0A0E9RJS4_ANGAN</name>
<dbReference type="EMBL" id="GBXM01079984">
    <property type="protein sequence ID" value="JAH28593.1"/>
    <property type="molecule type" value="Transcribed_RNA"/>
</dbReference>